<evidence type="ECO:0000256" key="3">
    <source>
        <dbReference type="ARBA" id="ARBA00008321"/>
    </source>
</evidence>
<feature type="transmembrane region" description="Helical" evidence="8">
    <location>
        <begin position="277"/>
        <end position="293"/>
    </location>
</feature>
<reference evidence="9 10" key="1">
    <citation type="submission" date="2024-05" db="EMBL/GenBank/DDBJ databases">
        <title>Culex pipiens pipiens assembly and annotation.</title>
        <authorList>
            <person name="Alout H."/>
            <person name="Durand T."/>
        </authorList>
    </citation>
    <scope>NUCLEOTIDE SEQUENCE [LARGE SCALE GENOMIC DNA]</scope>
    <source>
        <strain evidence="9">HA-2024</strain>
        <tissue evidence="9">Whole body</tissue>
    </source>
</reference>
<keyword evidence="4" id="KW-0337">GPI-anchor biosynthesis</keyword>
<keyword evidence="10" id="KW-1185">Reference proteome</keyword>
<accession>A0ABD1D4P1</accession>
<keyword evidence="5 8" id="KW-0812">Transmembrane</keyword>
<dbReference type="InterPro" id="IPR009450">
    <property type="entry name" value="Plno_GlcNAc_GPI2"/>
</dbReference>
<gene>
    <name evidence="9" type="ORF">pipiens_003020</name>
</gene>
<feature type="transmembrane region" description="Helical" evidence="8">
    <location>
        <begin position="143"/>
        <end position="163"/>
    </location>
</feature>
<feature type="transmembrane region" description="Helical" evidence="8">
    <location>
        <begin position="119"/>
        <end position="137"/>
    </location>
</feature>
<comment type="similarity">
    <text evidence="3">Belongs to the PIGC family.</text>
</comment>
<keyword evidence="7 8" id="KW-0472">Membrane</keyword>
<evidence type="ECO:0000256" key="6">
    <source>
        <dbReference type="ARBA" id="ARBA00022989"/>
    </source>
</evidence>
<evidence type="ECO:0000256" key="8">
    <source>
        <dbReference type="SAM" id="Phobius"/>
    </source>
</evidence>
<evidence type="ECO:0008006" key="11">
    <source>
        <dbReference type="Google" id="ProtNLM"/>
    </source>
</evidence>
<evidence type="ECO:0000313" key="9">
    <source>
        <dbReference type="EMBL" id="KAL1394577.1"/>
    </source>
</evidence>
<sequence>MLGISFARRSVDFDVGDLANKQQQHPFRIHIPNEISALHGGRFGSSRVKCWNEWNEVLEAGNQMAPHQHQQRKPWRKNLYENADYEDNYTDPSFLQELKTNANLQTYTLPEAFLGATRLSQQISIVTSFLIVFHYLYTDTLKPQSILGQAIFGTVFGYLIYAGRSLRLGTVIEDFKTAAAVLVFGYIFSPLLHTLTDSVSTDTIFSMTFLVLMLHLIFYDYGVPAAIVSKAISLNAAIFGAICLASRLSSPFHAFVLLEVAAVYFALGPILLAKIRSVPLLVATVGVCCYLLLQLSMTIFWTYVCVLAFVNGFCPLLFVRLQRHKNNIHGPWDEAIVSDFREENGSASSI</sequence>
<name>A0ABD1D4P1_CULPP</name>
<dbReference type="GO" id="GO:0016020">
    <property type="term" value="C:membrane"/>
    <property type="evidence" value="ECO:0007669"/>
    <property type="project" value="UniProtKB-SubCell"/>
</dbReference>
<feature type="transmembrane region" description="Helical" evidence="8">
    <location>
        <begin position="254"/>
        <end position="272"/>
    </location>
</feature>
<comment type="pathway">
    <text evidence="2">Glycolipid biosynthesis; glycosylphosphatidylinositol-anchor biosynthesis.</text>
</comment>
<keyword evidence="6 8" id="KW-1133">Transmembrane helix</keyword>
<evidence type="ECO:0000256" key="1">
    <source>
        <dbReference type="ARBA" id="ARBA00004141"/>
    </source>
</evidence>
<evidence type="ECO:0000256" key="4">
    <source>
        <dbReference type="ARBA" id="ARBA00022502"/>
    </source>
</evidence>
<organism evidence="9 10">
    <name type="scientific">Culex pipiens pipiens</name>
    <name type="common">Northern house mosquito</name>
    <dbReference type="NCBI Taxonomy" id="38569"/>
    <lineage>
        <taxon>Eukaryota</taxon>
        <taxon>Metazoa</taxon>
        <taxon>Ecdysozoa</taxon>
        <taxon>Arthropoda</taxon>
        <taxon>Hexapoda</taxon>
        <taxon>Insecta</taxon>
        <taxon>Pterygota</taxon>
        <taxon>Neoptera</taxon>
        <taxon>Endopterygota</taxon>
        <taxon>Diptera</taxon>
        <taxon>Nematocera</taxon>
        <taxon>Culicoidea</taxon>
        <taxon>Culicidae</taxon>
        <taxon>Culicinae</taxon>
        <taxon>Culicini</taxon>
        <taxon>Culex</taxon>
        <taxon>Culex</taxon>
    </lineage>
</organism>
<protein>
    <recommendedName>
        <fullName evidence="11">Phosphatidylinositol N-acetylglucosaminyltransferase subunit C</fullName>
    </recommendedName>
</protein>
<feature type="transmembrane region" description="Helical" evidence="8">
    <location>
        <begin position="175"/>
        <end position="193"/>
    </location>
</feature>
<feature type="transmembrane region" description="Helical" evidence="8">
    <location>
        <begin position="299"/>
        <end position="319"/>
    </location>
</feature>
<dbReference type="PANTHER" id="PTHR12982">
    <property type="entry name" value="PHOSPHATIDYLINOSITOL GLYCAN, CLASS C"/>
    <property type="match status" value="1"/>
</dbReference>
<dbReference type="PANTHER" id="PTHR12982:SF0">
    <property type="entry name" value="PHOSPHATIDYLINOSITOL N-ACETYLGLUCOSAMINYLTRANSFERASE SUBUNIT C"/>
    <property type="match status" value="1"/>
</dbReference>
<dbReference type="AlphaFoldDB" id="A0ABD1D4P1"/>
<dbReference type="Pfam" id="PF06432">
    <property type="entry name" value="GPI2"/>
    <property type="match status" value="1"/>
</dbReference>
<evidence type="ECO:0000256" key="5">
    <source>
        <dbReference type="ARBA" id="ARBA00022692"/>
    </source>
</evidence>
<proteinExistence type="inferred from homology"/>
<comment type="subcellular location">
    <subcellularLocation>
        <location evidence="1">Membrane</location>
        <topology evidence="1">Multi-pass membrane protein</topology>
    </subcellularLocation>
</comment>
<evidence type="ECO:0000256" key="2">
    <source>
        <dbReference type="ARBA" id="ARBA00004687"/>
    </source>
</evidence>
<dbReference type="GO" id="GO:0006506">
    <property type="term" value="P:GPI anchor biosynthetic process"/>
    <property type="evidence" value="ECO:0007669"/>
    <property type="project" value="UniProtKB-KW"/>
</dbReference>
<evidence type="ECO:0000313" key="10">
    <source>
        <dbReference type="Proteomes" id="UP001562425"/>
    </source>
</evidence>
<comment type="caution">
    <text evidence="9">The sequence shown here is derived from an EMBL/GenBank/DDBJ whole genome shotgun (WGS) entry which is preliminary data.</text>
</comment>
<evidence type="ECO:0000256" key="7">
    <source>
        <dbReference type="ARBA" id="ARBA00023136"/>
    </source>
</evidence>
<dbReference type="EMBL" id="JBEHCU010007546">
    <property type="protein sequence ID" value="KAL1394577.1"/>
    <property type="molecule type" value="Genomic_DNA"/>
</dbReference>
<dbReference type="Proteomes" id="UP001562425">
    <property type="component" value="Unassembled WGS sequence"/>
</dbReference>